<feature type="compositionally biased region" description="Low complexity" evidence="4">
    <location>
        <begin position="212"/>
        <end position="239"/>
    </location>
</feature>
<dbReference type="EMBL" id="QVIA01000003">
    <property type="protein sequence ID" value="RGC34497.1"/>
    <property type="molecule type" value="Genomic_DNA"/>
</dbReference>
<evidence type="ECO:0000259" key="6">
    <source>
        <dbReference type="Pfam" id="PF25967"/>
    </source>
</evidence>
<dbReference type="InterPro" id="IPR058636">
    <property type="entry name" value="Beta-barrel_YknX"/>
</dbReference>
<proteinExistence type="predicted"/>
<evidence type="ECO:0000313" key="8">
    <source>
        <dbReference type="EMBL" id="RGC34497.1"/>
    </source>
</evidence>
<feature type="coiled-coil region" evidence="3">
    <location>
        <begin position="130"/>
        <end position="185"/>
    </location>
</feature>
<feature type="compositionally biased region" description="Low complexity" evidence="4">
    <location>
        <begin position="280"/>
        <end position="296"/>
    </location>
</feature>
<feature type="region of interest" description="Disordered" evidence="4">
    <location>
        <begin position="613"/>
        <end position="632"/>
    </location>
</feature>
<feature type="compositionally biased region" description="Polar residues" evidence="4">
    <location>
        <begin position="240"/>
        <end position="250"/>
    </location>
</feature>
<comment type="caution">
    <text evidence="8">The sequence shown here is derived from an EMBL/GenBank/DDBJ whole genome shotgun (WGS) entry which is preliminary data.</text>
</comment>
<comment type="subcellular location">
    <subcellularLocation>
        <location evidence="1">Cell envelope</location>
    </subcellularLocation>
</comment>
<sequence length="700" mass="71434">MENQNKEIKLPSCIGGIQKSGRFKKLRKKKIFWAGVLTVGLVTVIVAGVLFRNQASENKAAGMTVQSATASTGSISTTVVGTGTLAEGSATDVVVPVGIKVKEVLVESGDTVKEGQELATLDEASIASQLLEVKESIESVEEEINDLSEEAQTAGTTEYLESKVLNGQLEELKEAQATLNTLLESKVITASCAGTISSINAAADTVITQASGSTAGSASGASSTSVSVAGSSSSAGTSSESKTMSMPGTASASQASMMYLTADITQTESSTTDQADTDGSAVVSTAEESESSAAEKSGGDEIRIESCDVKVSAPVTGEKPQAEIQATDEYTGTITWNCSTEAFLEKTVYTATIKLTAKEGYVFSGNILPEIQGADVSFEVLTDDDGNSILRIKAKFAKTAADKDAEQSGADQPSENNGIAQNGGSTSDAASGTDSSQVSGLDKGSSGGTENNGNSTADGANTQSGGTTTTGTGQSTAAASNDSGSSGGSSSDGTSSSDYSAYEAAAFSIASPDETVVSINVDELDILSVEKGQTAVITLDALENQEFEGTITKVSATSSSGSSSAKYPVEITMKKTDDMKLGMSVSAIIQIDESKDAVLIPVNALQEKGNSTFVYTGTDEDGNPTGETEVETGLSDGSQVEIISGLKSGDTVYYLKAESSDSGFDMSQDMMGGFGQDRSGGEMPSGGMPEGGPDGFDFSK</sequence>
<dbReference type="InterPro" id="IPR058627">
    <property type="entry name" value="MdtA-like_C"/>
</dbReference>
<feature type="region of interest" description="Disordered" evidence="4">
    <location>
        <begin position="403"/>
        <end position="498"/>
    </location>
</feature>
<dbReference type="PANTHER" id="PTHR32347:SF14">
    <property type="entry name" value="EFFLUX SYSTEM COMPONENT YKNX-RELATED"/>
    <property type="match status" value="1"/>
</dbReference>
<feature type="region of interest" description="Disordered" evidence="4">
    <location>
        <begin position="267"/>
        <end position="301"/>
    </location>
</feature>
<feature type="domain" description="YknX-like beta-barrel" evidence="7">
    <location>
        <begin position="516"/>
        <end position="587"/>
    </location>
</feature>
<feature type="compositionally biased region" description="Low complexity" evidence="4">
    <location>
        <begin position="448"/>
        <end position="498"/>
    </location>
</feature>
<feature type="region of interest" description="Disordered" evidence="4">
    <location>
        <begin position="212"/>
        <end position="250"/>
    </location>
</feature>
<keyword evidence="2 3" id="KW-0175">Coiled coil</keyword>
<evidence type="ECO:0000256" key="3">
    <source>
        <dbReference type="SAM" id="Coils"/>
    </source>
</evidence>
<reference evidence="8 9" key="1">
    <citation type="submission" date="2018-08" db="EMBL/GenBank/DDBJ databases">
        <title>A genome reference for cultivated species of the human gut microbiota.</title>
        <authorList>
            <person name="Zou Y."/>
            <person name="Xue W."/>
            <person name="Luo G."/>
        </authorList>
    </citation>
    <scope>NUCLEOTIDE SEQUENCE [LARGE SCALE GENOMIC DNA]</scope>
    <source>
        <strain evidence="8 9">AF19-21</strain>
    </source>
</reference>
<keyword evidence="5" id="KW-1133">Transmembrane helix</keyword>
<dbReference type="Gene3D" id="2.40.420.20">
    <property type="match status" value="1"/>
</dbReference>
<evidence type="ECO:0000256" key="2">
    <source>
        <dbReference type="ARBA" id="ARBA00023054"/>
    </source>
</evidence>
<name>A0A3E2X0H1_9FIRM</name>
<evidence type="ECO:0000259" key="7">
    <source>
        <dbReference type="Pfam" id="PF25990"/>
    </source>
</evidence>
<dbReference type="PANTHER" id="PTHR32347">
    <property type="entry name" value="EFFLUX SYSTEM COMPONENT YKNX-RELATED"/>
    <property type="match status" value="1"/>
</dbReference>
<dbReference type="GO" id="GO:0030313">
    <property type="term" value="C:cell envelope"/>
    <property type="evidence" value="ECO:0007669"/>
    <property type="project" value="UniProtKB-SubCell"/>
</dbReference>
<dbReference type="Gene3D" id="2.40.30.170">
    <property type="match status" value="1"/>
</dbReference>
<dbReference type="Proteomes" id="UP000261111">
    <property type="component" value="Unassembled WGS sequence"/>
</dbReference>
<feature type="transmembrane region" description="Helical" evidence="5">
    <location>
        <begin position="31"/>
        <end position="51"/>
    </location>
</feature>
<dbReference type="RefSeq" id="WP_025657632.1">
    <property type="nucleotide sequence ID" value="NZ_QVIA01000003.1"/>
</dbReference>
<keyword evidence="5" id="KW-0472">Membrane</keyword>
<feature type="compositionally biased region" description="Polar residues" evidence="4">
    <location>
        <begin position="409"/>
        <end position="422"/>
    </location>
</feature>
<keyword evidence="5" id="KW-0812">Transmembrane</keyword>
<dbReference type="Gene3D" id="2.40.50.100">
    <property type="match status" value="1"/>
</dbReference>
<organism evidence="8 9">
    <name type="scientific">Hungatella hathewayi</name>
    <dbReference type="NCBI Taxonomy" id="154046"/>
    <lineage>
        <taxon>Bacteria</taxon>
        <taxon>Bacillati</taxon>
        <taxon>Bacillota</taxon>
        <taxon>Clostridia</taxon>
        <taxon>Lachnospirales</taxon>
        <taxon>Lachnospiraceae</taxon>
        <taxon>Hungatella</taxon>
    </lineage>
</organism>
<evidence type="ECO:0000313" key="9">
    <source>
        <dbReference type="Proteomes" id="UP000261111"/>
    </source>
</evidence>
<feature type="compositionally biased region" description="Low complexity" evidence="4">
    <location>
        <begin position="423"/>
        <end position="436"/>
    </location>
</feature>
<evidence type="ECO:0000256" key="4">
    <source>
        <dbReference type="SAM" id="MobiDB-lite"/>
    </source>
</evidence>
<dbReference type="Pfam" id="PF25990">
    <property type="entry name" value="Beta-barrel_YknX"/>
    <property type="match status" value="1"/>
</dbReference>
<evidence type="ECO:0000256" key="5">
    <source>
        <dbReference type="SAM" id="Phobius"/>
    </source>
</evidence>
<dbReference type="AlphaFoldDB" id="A0A3E2X0H1"/>
<protein>
    <submittedName>
        <fullName evidence="8">HlyD family efflux transporter periplasmic adaptor subunit</fullName>
    </submittedName>
</protein>
<feature type="region of interest" description="Disordered" evidence="4">
    <location>
        <begin position="665"/>
        <end position="700"/>
    </location>
</feature>
<feature type="domain" description="Multidrug resistance protein MdtA-like C-terminal permuted SH3" evidence="6">
    <location>
        <begin position="596"/>
        <end position="652"/>
    </location>
</feature>
<gene>
    <name evidence="8" type="ORF">DWX41_03325</name>
</gene>
<dbReference type="InterPro" id="IPR050465">
    <property type="entry name" value="UPF0194_transport"/>
</dbReference>
<accession>A0A3E2X0H1</accession>
<dbReference type="Pfam" id="PF25967">
    <property type="entry name" value="RND-MFP_C"/>
    <property type="match status" value="1"/>
</dbReference>
<evidence type="ECO:0000256" key="1">
    <source>
        <dbReference type="ARBA" id="ARBA00004196"/>
    </source>
</evidence>
<dbReference type="GeneID" id="93333998"/>